<accession>A0ABV7PT68</accession>
<evidence type="ECO:0000313" key="1">
    <source>
        <dbReference type="EMBL" id="MFC3491787.1"/>
    </source>
</evidence>
<evidence type="ECO:0008006" key="3">
    <source>
        <dbReference type="Google" id="ProtNLM"/>
    </source>
</evidence>
<name>A0ABV7PT68_9ACTN</name>
<protein>
    <recommendedName>
        <fullName evidence="3">WXG100 family type VII secretion target</fullName>
    </recommendedName>
</protein>
<keyword evidence="2" id="KW-1185">Reference proteome</keyword>
<sequence>MSEFGPEVASCLQITPEAIDGMLYQFRQPMIDIKIREMVLEKWPEIGSAVWYNLDQWQQSDSDGGIVGDVSMPTQRWSSISNCPVPYEAEDGDLESIQADGEQIASHEYSRISARLASVLYPDSLQDIANTVDRLNQFKETFDEFIEGQEASGFQKIEELFTDWTGGADDAAAFLAFGHLRETAGTQRSFLRETIQVTIAEFALQAEARNGIGERIFTLVDRLVEAQTARGYALQIVYTGATTFTPLGYVDSALSVVETLMMGSEEGTKWFSDFKDRYLTGEYEIGISPDTFESLVEGLNSMMESVETNLSEGRALVTELANEINADASGLIQGEVY</sequence>
<gene>
    <name evidence="1" type="ORF">ACFO8M_04705</name>
</gene>
<reference evidence="2" key="1">
    <citation type="journal article" date="2019" name="Int. J. Syst. Evol. Microbiol.">
        <title>The Global Catalogue of Microorganisms (GCM) 10K type strain sequencing project: providing services to taxonomists for standard genome sequencing and annotation.</title>
        <authorList>
            <consortium name="The Broad Institute Genomics Platform"/>
            <consortium name="The Broad Institute Genome Sequencing Center for Infectious Disease"/>
            <person name="Wu L."/>
            <person name="Ma J."/>
        </authorList>
    </citation>
    <scope>NUCLEOTIDE SEQUENCE [LARGE SCALE GENOMIC DNA]</scope>
    <source>
        <strain evidence="2">CGMCC 4.7396</strain>
    </source>
</reference>
<comment type="caution">
    <text evidence="1">The sequence shown here is derived from an EMBL/GenBank/DDBJ whole genome shotgun (WGS) entry which is preliminary data.</text>
</comment>
<organism evidence="1 2">
    <name type="scientific">Glycomyces rhizosphaerae</name>
    <dbReference type="NCBI Taxonomy" id="2054422"/>
    <lineage>
        <taxon>Bacteria</taxon>
        <taxon>Bacillati</taxon>
        <taxon>Actinomycetota</taxon>
        <taxon>Actinomycetes</taxon>
        <taxon>Glycomycetales</taxon>
        <taxon>Glycomycetaceae</taxon>
        <taxon>Glycomyces</taxon>
    </lineage>
</organism>
<dbReference type="Proteomes" id="UP001595712">
    <property type="component" value="Unassembled WGS sequence"/>
</dbReference>
<proteinExistence type="predicted"/>
<dbReference type="EMBL" id="JBHRWO010000005">
    <property type="protein sequence ID" value="MFC3491787.1"/>
    <property type="molecule type" value="Genomic_DNA"/>
</dbReference>
<dbReference type="RefSeq" id="WP_387971254.1">
    <property type="nucleotide sequence ID" value="NZ_JBHRWO010000005.1"/>
</dbReference>
<evidence type="ECO:0000313" key="2">
    <source>
        <dbReference type="Proteomes" id="UP001595712"/>
    </source>
</evidence>